<dbReference type="HOGENOM" id="CLU_2894463_0_0_10"/>
<sequence length="62" mass="7309">MPEVLYPCISFFRVKTNLLLWIGPLMYNAIPIGYCWAIFMIVCFISMGVMLFMVKWLERVAK</sequence>
<dbReference type="EMBL" id="ABIY02000005">
    <property type="protein sequence ID" value="EDV02837.1"/>
    <property type="molecule type" value="Genomic_DNA"/>
</dbReference>
<feature type="transmembrane region" description="Helical" evidence="1">
    <location>
        <begin position="29"/>
        <end position="54"/>
    </location>
</feature>
<keyword evidence="1" id="KW-1133">Transmembrane helix</keyword>
<evidence type="ECO:0000256" key="1">
    <source>
        <dbReference type="SAM" id="Phobius"/>
    </source>
</evidence>
<evidence type="ECO:0000313" key="3">
    <source>
        <dbReference type="Proteomes" id="UP000003146"/>
    </source>
</evidence>
<evidence type="ECO:0000313" key="2">
    <source>
        <dbReference type="EMBL" id="EDV02837.1"/>
    </source>
</evidence>
<organism evidence="2 3">
    <name type="scientific">Phocaeicola coprocola DSM 17136</name>
    <dbReference type="NCBI Taxonomy" id="470145"/>
    <lineage>
        <taxon>Bacteria</taxon>
        <taxon>Pseudomonadati</taxon>
        <taxon>Bacteroidota</taxon>
        <taxon>Bacteroidia</taxon>
        <taxon>Bacteroidales</taxon>
        <taxon>Bacteroidaceae</taxon>
        <taxon>Phocaeicola</taxon>
    </lineage>
</organism>
<dbReference type="eggNOG" id="COG3104">
    <property type="taxonomic scope" value="Bacteria"/>
</dbReference>
<keyword evidence="1" id="KW-0472">Membrane</keyword>
<dbReference type="Proteomes" id="UP000003146">
    <property type="component" value="Unassembled WGS sequence"/>
</dbReference>
<reference evidence="2 3" key="1">
    <citation type="submission" date="2008-04" db="EMBL/GenBank/DDBJ databases">
        <title>Draft genome sequence of Bacteroides coprocola (DSM 17136).</title>
        <authorList>
            <person name="Sudarsanam P."/>
            <person name="Ley R."/>
            <person name="Guruge J."/>
            <person name="Turnbaugh P.J."/>
            <person name="Mahowald M."/>
            <person name="Liep D."/>
            <person name="Gordon J."/>
        </authorList>
    </citation>
    <scope>NUCLEOTIDE SEQUENCE [LARGE SCALE GENOMIC DNA]</scope>
    <source>
        <strain evidence="2 3">DSM 17136</strain>
    </source>
</reference>
<proteinExistence type="predicted"/>
<name>B3JDT0_9BACT</name>
<gene>
    <name evidence="2" type="ORF">BACCOP_00016</name>
</gene>
<reference evidence="2 3" key="2">
    <citation type="submission" date="2008-04" db="EMBL/GenBank/DDBJ databases">
        <authorList>
            <person name="Fulton L."/>
            <person name="Clifton S."/>
            <person name="Fulton B."/>
            <person name="Xu J."/>
            <person name="Minx P."/>
            <person name="Pepin K.H."/>
            <person name="Johnson M."/>
            <person name="Thiruvilangam P."/>
            <person name="Bhonagiri V."/>
            <person name="Nash W.E."/>
            <person name="Mardis E.R."/>
            <person name="Wilson R.K."/>
        </authorList>
    </citation>
    <scope>NUCLEOTIDE SEQUENCE [LARGE SCALE GENOMIC DNA]</scope>
    <source>
        <strain evidence="2 3">DSM 17136</strain>
    </source>
</reference>
<protein>
    <submittedName>
        <fullName evidence="2">Uncharacterized protein</fullName>
    </submittedName>
</protein>
<accession>B3JDT0</accession>
<dbReference type="AlphaFoldDB" id="B3JDT0"/>
<keyword evidence="1" id="KW-0812">Transmembrane</keyword>
<comment type="caution">
    <text evidence="2">The sequence shown here is derived from an EMBL/GenBank/DDBJ whole genome shotgun (WGS) entry which is preliminary data.</text>
</comment>